<evidence type="ECO:0000256" key="6">
    <source>
        <dbReference type="ARBA" id="ARBA00023102"/>
    </source>
</evidence>
<dbReference type="GO" id="GO:0005737">
    <property type="term" value="C:cytoplasm"/>
    <property type="evidence" value="ECO:0007669"/>
    <property type="project" value="TreeGrafter"/>
</dbReference>
<feature type="domain" description="PHP" evidence="9">
    <location>
        <begin position="31"/>
        <end position="251"/>
    </location>
</feature>
<dbReference type="HOGENOM" id="CLU_054611_2_1_9"/>
<dbReference type="CDD" id="cd12110">
    <property type="entry name" value="PHP_HisPPase_Hisj_like"/>
    <property type="match status" value="1"/>
</dbReference>
<keyword evidence="11" id="KW-1185">Reference proteome</keyword>
<keyword evidence="4 8" id="KW-0028">Amino-acid biosynthesis</keyword>
<comment type="catalytic activity">
    <reaction evidence="7 8">
        <text>L-histidinol phosphate + H2O = L-histidinol + phosphate</text>
        <dbReference type="Rhea" id="RHEA:14465"/>
        <dbReference type="ChEBI" id="CHEBI:15377"/>
        <dbReference type="ChEBI" id="CHEBI:43474"/>
        <dbReference type="ChEBI" id="CHEBI:57699"/>
        <dbReference type="ChEBI" id="CHEBI:57980"/>
        <dbReference type="EC" id="3.1.3.15"/>
    </reaction>
</comment>
<accession>E2ZC74</accession>
<evidence type="ECO:0000256" key="5">
    <source>
        <dbReference type="ARBA" id="ARBA00022801"/>
    </source>
</evidence>
<comment type="similarity">
    <text evidence="2 8">Belongs to the PHP hydrolase family. HisK subfamily.</text>
</comment>
<evidence type="ECO:0000256" key="7">
    <source>
        <dbReference type="ARBA" id="ARBA00049158"/>
    </source>
</evidence>
<organism evidence="10 11">
    <name type="scientific">Megasphaera micronuciformis F0359</name>
    <dbReference type="NCBI Taxonomy" id="706434"/>
    <lineage>
        <taxon>Bacteria</taxon>
        <taxon>Bacillati</taxon>
        <taxon>Bacillota</taxon>
        <taxon>Negativicutes</taxon>
        <taxon>Veillonellales</taxon>
        <taxon>Veillonellaceae</taxon>
        <taxon>Megasphaera</taxon>
    </lineage>
</organism>
<dbReference type="EMBL" id="AECS01000037">
    <property type="protein sequence ID" value="EFQ04061.1"/>
    <property type="molecule type" value="Genomic_DNA"/>
</dbReference>
<dbReference type="STRING" id="706434.HMPREF9429_01246"/>
<keyword evidence="6 8" id="KW-0368">Histidine biosynthesis</keyword>
<dbReference type="Pfam" id="PF02811">
    <property type="entry name" value="PHP"/>
    <property type="match status" value="1"/>
</dbReference>
<evidence type="ECO:0000256" key="3">
    <source>
        <dbReference type="ARBA" id="ARBA00013085"/>
    </source>
</evidence>
<evidence type="ECO:0000256" key="2">
    <source>
        <dbReference type="ARBA" id="ARBA00009152"/>
    </source>
</evidence>
<dbReference type="GO" id="GO:0004401">
    <property type="term" value="F:histidinol-phosphatase activity"/>
    <property type="evidence" value="ECO:0007669"/>
    <property type="project" value="UniProtKB-UniRule"/>
</dbReference>
<evidence type="ECO:0000256" key="8">
    <source>
        <dbReference type="RuleBase" id="RU366003"/>
    </source>
</evidence>
<dbReference type="Gene3D" id="3.20.20.140">
    <property type="entry name" value="Metal-dependent hydrolases"/>
    <property type="match status" value="1"/>
</dbReference>
<dbReference type="Proteomes" id="UP000003195">
    <property type="component" value="Unassembled WGS sequence"/>
</dbReference>
<gene>
    <name evidence="10" type="ORF">HMPREF9429_01246</name>
</gene>
<protein>
    <recommendedName>
        <fullName evidence="3 8">Histidinol-phosphatase</fullName>
        <shortName evidence="8">HolPase</shortName>
        <ecNumber evidence="3 8">3.1.3.15</ecNumber>
    </recommendedName>
</protein>
<evidence type="ECO:0000256" key="1">
    <source>
        <dbReference type="ARBA" id="ARBA00004970"/>
    </source>
</evidence>
<dbReference type="NCBIfam" id="NF005996">
    <property type="entry name" value="PRK08123.1"/>
    <property type="match status" value="1"/>
</dbReference>
<dbReference type="AlphaFoldDB" id="E2ZC74"/>
<dbReference type="GO" id="GO:0000105">
    <property type="term" value="P:L-histidine biosynthetic process"/>
    <property type="evidence" value="ECO:0007669"/>
    <property type="project" value="UniProtKB-UniRule"/>
</dbReference>
<dbReference type="InterPro" id="IPR010140">
    <property type="entry name" value="Histidinol_P_phosphatase_HisJ"/>
</dbReference>
<dbReference type="PANTHER" id="PTHR21039">
    <property type="entry name" value="HISTIDINOL PHOSPHATASE-RELATED"/>
    <property type="match status" value="1"/>
</dbReference>
<dbReference type="eggNOG" id="COG1387">
    <property type="taxonomic scope" value="Bacteria"/>
</dbReference>
<dbReference type="UniPathway" id="UPA00031">
    <property type="reaction ID" value="UER00013"/>
</dbReference>
<evidence type="ECO:0000313" key="11">
    <source>
        <dbReference type="Proteomes" id="UP000003195"/>
    </source>
</evidence>
<proteinExistence type="inferred from homology"/>
<evidence type="ECO:0000313" key="10">
    <source>
        <dbReference type="EMBL" id="EFQ04061.1"/>
    </source>
</evidence>
<name>E2ZC74_9FIRM</name>
<dbReference type="InterPro" id="IPR004013">
    <property type="entry name" value="PHP_dom"/>
</dbReference>
<comment type="pathway">
    <text evidence="1 8">Amino-acid biosynthesis; L-histidine biosynthesis; L-histidine from 5-phospho-alpha-D-ribose 1-diphosphate: step 8/9.</text>
</comment>
<dbReference type="EC" id="3.1.3.15" evidence="3 8"/>
<keyword evidence="5 8" id="KW-0378">Hydrolase</keyword>
<sequence>MMKRKRTKRMINMKEERQFMGNRVYGRRVVDGHVHTELCPHGSGDKTALMIEKAIDLKIDKICLTEHAPLPVEFKNVYGGIKAGCDTGALKADQVEVYLELAERLKKDYATRINISVGFEVDYLPGFEDYTRSFLNEYGAFTEDNILSLHFLDGYDGKFYCVDYSTDDFRKAFGPWLFDQNALYYKYFTCLKKAVCTDLGKYTPVRIGHLDLIKKYRLHFGFTKPLDEQNCRLIKEILLIMRKQGRQLDYNMSGFFKPQCREMYPSRFIQGMADVLGVPFIPGSDSHSVEDLERAWG</sequence>
<evidence type="ECO:0000259" key="9">
    <source>
        <dbReference type="Pfam" id="PF02811"/>
    </source>
</evidence>
<reference evidence="10 11" key="1">
    <citation type="submission" date="2010-08" db="EMBL/GenBank/DDBJ databases">
        <authorList>
            <person name="Weinstock G."/>
            <person name="Sodergren E."/>
            <person name="Clifton S."/>
            <person name="Fulton L."/>
            <person name="Fulton B."/>
            <person name="Courtney L."/>
            <person name="Fronick C."/>
            <person name="Harrison M."/>
            <person name="Strong C."/>
            <person name="Farmer C."/>
            <person name="Delahaunty K."/>
            <person name="Markovic C."/>
            <person name="Hall O."/>
            <person name="Minx P."/>
            <person name="Tomlinson C."/>
            <person name="Mitreva M."/>
            <person name="Hou S."/>
            <person name="Chen J."/>
            <person name="Wollam A."/>
            <person name="Pepin K.H."/>
            <person name="Johnson M."/>
            <person name="Bhonagiri V."/>
            <person name="Zhang X."/>
            <person name="Suruliraj S."/>
            <person name="Warren W."/>
            <person name="Chinwalla A."/>
            <person name="Mardis E.R."/>
            <person name="Wilson R.K."/>
        </authorList>
    </citation>
    <scope>NUCLEOTIDE SEQUENCE [LARGE SCALE GENOMIC DNA]</scope>
    <source>
        <strain evidence="10 11">F0359</strain>
    </source>
</reference>
<dbReference type="NCBIfam" id="TIGR01856">
    <property type="entry name" value="hisJ_fam"/>
    <property type="match status" value="1"/>
</dbReference>
<comment type="caution">
    <text evidence="10">The sequence shown here is derived from an EMBL/GenBank/DDBJ whole genome shotgun (WGS) entry which is preliminary data.</text>
</comment>
<dbReference type="InterPro" id="IPR016195">
    <property type="entry name" value="Pol/histidinol_Pase-like"/>
</dbReference>
<dbReference type="SUPFAM" id="SSF89550">
    <property type="entry name" value="PHP domain-like"/>
    <property type="match status" value="1"/>
</dbReference>
<dbReference type="PANTHER" id="PTHR21039:SF0">
    <property type="entry name" value="HISTIDINOL-PHOSPHATASE"/>
    <property type="match status" value="1"/>
</dbReference>
<evidence type="ECO:0000256" key="4">
    <source>
        <dbReference type="ARBA" id="ARBA00022605"/>
    </source>
</evidence>